<dbReference type="VEuPathDB" id="MicrosporidiaDB:M153_3998000139"/>
<accession>A0A0R0LTJ2</accession>
<sequence>MLLTLLFFNPFSNSFAHLSQVEFAYEAKVALNINKEIFKEKVAMFNNFSNIYHLRIENNNLEKNLGSENVTMKSRFHHTYRINSKKGGLKTSDLITDSPVLTSNASIVPEIYHGDGKFFQILEIYSIYTKPFFRNIGLAKQIFFGAIGHAINQHGYSNPILILHLNTKDPLMHVAFSFYLNMGFHTLTYVKSGPSDMKYSFSSKDRQKFFNFKEVEGRPVENKHLCMMAMNGIDNSVRGDFTEIGKRMIKRIDQWIFENTDKLETDSEESNE</sequence>
<dbReference type="SUPFAM" id="SSF55729">
    <property type="entry name" value="Acyl-CoA N-acyltransferases (Nat)"/>
    <property type="match status" value="1"/>
</dbReference>
<dbReference type="EMBL" id="LGUB01000792">
    <property type="protein sequence ID" value="KRH92618.1"/>
    <property type="molecule type" value="Genomic_DNA"/>
</dbReference>
<feature type="chain" id="PRO_5006398916" description="N-acetyltransferase domain-containing protein" evidence="1">
    <location>
        <begin position="17"/>
        <end position="272"/>
    </location>
</feature>
<dbReference type="Pfam" id="PF17013">
    <property type="entry name" value="Acetyltransf_15"/>
    <property type="match status" value="1"/>
</dbReference>
<proteinExistence type="predicted"/>
<keyword evidence="1" id="KW-0732">Signal</keyword>
<dbReference type="OrthoDB" id="2195369at2759"/>
<dbReference type="Gene3D" id="3.40.630.30">
    <property type="match status" value="1"/>
</dbReference>
<reference evidence="2 3" key="1">
    <citation type="submission" date="2015-07" db="EMBL/GenBank/DDBJ databases">
        <title>The genome of Pseudoloma neurophilia, a relevant intracellular parasite of the zebrafish.</title>
        <authorList>
            <person name="Ndikumana S."/>
            <person name="Pelin A."/>
            <person name="Sanders J."/>
            <person name="Corradi N."/>
        </authorList>
    </citation>
    <scope>NUCLEOTIDE SEQUENCE [LARGE SCALE GENOMIC DNA]</scope>
    <source>
        <strain evidence="2 3">MK1</strain>
    </source>
</reference>
<evidence type="ECO:0000313" key="3">
    <source>
        <dbReference type="Proteomes" id="UP000051530"/>
    </source>
</evidence>
<dbReference type="Proteomes" id="UP000051530">
    <property type="component" value="Unassembled WGS sequence"/>
</dbReference>
<comment type="caution">
    <text evidence="2">The sequence shown here is derived from an EMBL/GenBank/DDBJ whole genome shotgun (WGS) entry which is preliminary data.</text>
</comment>
<evidence type="ECO:0000313" key="2">
    <source>
        <dbReference type="EMBL" id="KRH92618.1"/>
    </source>
</evidence>
<keyword evidence="3" id="KW-1185">Reference proteome</keyword>
<gene>
    <name evidence="2" type="ORF">M153_3998000139</name>
</gene>
<feature type="signal peptide" evidence="1">
    <location>
        <begin position="1"/>
        <end position="16"/>
    </location>
</feature>
<dbReference type="InterPro" id="IPR031523">
    <property type="entry name" value="Acetyltransf_15"/>
</dbReference>
<evidence type="ECO:0008006" key="4">
    <source>
        <dbReference type="Google" id="ProtNLM"/>
    </source>
</evidence>
<dbReference type="AlphaFoldDB" id="A0A0R0LTJ2"/>
<dbReference type="InterPro" id="IPR016181">
    <property type="entry name" value="Acyl_CoA_acyltransferase"/>
</dbReference>
<evidence type="ECO:0000256" key="1">
    <source>
        <dbReference type="SAM" id="SignalP"/>
    </source>
</evidence>
<protein>
    <recommendedName>
        <fullName evidence="4">N-acetyltransferase domain-containing protein</fullName>
    </recommendedName>
</protein>
<name>A0A0R0LTJ2_9MICR</name>
<organism evidence="2 3">
    <name type="scientific">Pseudoloma neurophilia</name>
    <dbReference type="NCBI Taxonomy" id="146866"/>
    <lineage>
        <taxon>Eukaryota</taxon>
        <taxon>Fungi</taxon>
        <taxon>Fungi incertae sedis</taxon>
        <taxon>Microsporidia</taxon>
        <taxon>Pseudoloma</taxon>
    </lineage>
</organism>